<comment type="caution">
    <text evidence="1">The sequence shown here is derived from an EMBL/GenBank/DDBJ whole genome shotgun (WGS) entry which is preliminary data.</text>
</comment>
<organism evidence="1 2">
    <name type="scientific">Favolaschia claudopus</name>
    <dbReference type="NCBI Taxonomy" id="2862362"/>
    <lineage>
        <taxon>Eukaryota</taxon>
        <taxon>Fungi</taxon>
        <taxon>Dikarya</taxon>
        <taxon>Basidiomycota</taxon>
        <taxon>Agaricomycotina</taxon>
        <taxon>Agaricomycetes</taxon>
        <taxon>Agaricomycetidae</taxon>
        <taxon>Agaricales</taxon>
        <taxon>Marasmiineae</taxon>
        <taxon>Mycenaceae</taxon>
        <taxon>Favolaschia</taxon>
    </lineage>
</organism>
<accession>A0AAW0BBX1</accession>
<dbReference type="InterPro" id="IPR032675">
    <property type="entry name" value="LRR_dom_sf"/>
</dbReference>
<proteinExistence type="predicted"/>
<protein>
    <recommendedName>
        <fullName evidence="3">F-box domain-containing protein</fullName>
    </recommendedName>
</protein>
<sequence>MWAAFEVFLNQPSRYSIDALRIALQRSQNALLSVSFQPVSSSLTIECSAFDIEMLHEVLQHTERWAMVELPLNEGFLPHLSSAQGRLDHLHTLTVHNASKFDSVETLVFARAPRLRTLRIKGFPHRMLPAMPWSQLTRLCIDSGNDNPSLYHHLNTSSAILSPHLETMIHHGPVPHATGMDVLARVIAPTLRHLQMINLNRWDTPIMQAFIKGSGFSLHTLVLHHIPVRVNDVLSILRMLPTLENLFMEDLIPNSITNATMEALTVSTDILLPALSTFVLSGAYLFGESQLLAMLEISATSFHFSCIDQGQKSTVVEFGDRMGWIHELQLEVLQVKKIDSEIFPLTATKQTMH</sequence>
<dbReference type="Gene3D" id="3.80.10.10">
    <property type="entry name" value="Ribonuclease Inhibitor"/>
    <property type="match status" value="1"/>
</dbReference>
<keyword evidence="2" id="KW-1185">Reference proteome</keyword>
<dbReference type="SUPFAM" id="SSF52047">
    <property type="entry name" value="RNI-like"/>
    <property type="match status" value="1"/>
</dbReference>
<evidence type="ECO:0000313" key="1">
    <source>
        <dbReference type="EMBL" id="KAK7023276.1"/>
    </source>
</evidence>
<gene>
    <name evidence="1" type="ORF">R3P38DRAFT_2958662</name>
</gene>
<dbReference type="AlphaFoldDB" id="A0AAW0BBX1"/>
<evidence type="ECO:0008006" key="3">
    <source>
        <dbReference type="Google" id="ProtNLM"/>
    </source>
</evidence>
<dbReference type="Proteomes" id="UP001362999">
    <property type="component" value="Unassembled WGS sequence"/>
</dbReference>
<evidence type="ECO:0000313" key="2">
    <source>
        <dbReference type="Proteomes" id="UP001362999"/>
    </source>
</evidence>
<dbReference type="EMBL" id="JAWWNJ010000036">
    <property type="protein sequence ID" value="KAK7023276.1"/>
    <property type="molecule type" value="Genomic_DNA"/>
</dbReference>
<name>A0AAW0BBX1_9AGAR</name>
<reference evidence="1 2" key="1">
    <citation type="journal article" date="2024" name="J Genomics">
        <title>Draft genome sequencing and assembly of Favolaschia claudopus CIRM-BRFM 2984 isolated from oak limbs.</title>
        <authorList>
            <person name="Navarro D."/>
            <person name="Drula E."/>
            <person name="Chaduli D."/>
            <person name="Cazenave R."/>
            <person name="Ahrendt S."/>
            <person name="Wang J."/>
            <person name="Lipzen A."/>
            <person name="Daum C."/>
            <person name="Barry K."/>
            <person name="Grigoriev I.V."/>
            <person name="Favel A."/>
            <person name="Rosso M.N."/>
            <person name="Martin F."/>
        </authorList>
    </citation>
    <scope>NUCLEOTIDE SEQUENCE [LARGE SCALE GENOMIC DNA]</scope>
    <source>
        <strain evidence="1 2">CIRM-BRFM 2984</strain>
    </source>
</reference>